<evidence type="ECO:0000256" key="3">
    <source>
        <dbReference type="ARBA" id="ARBA00023277"/>
    </source>
</evidence>
<dbReference type="GO" id="GO:0008843">
    <property type="term" value="F:endochitinase activity"/>
    <property type="evidence" value="ECO:0007669"/>
    <property type="project" value="UniProtKB-EC"/>
</dbReference>
<dbReference type="PATRIC" id="fig|857265.3.peg.336"/>
<dbReference type="InterPro" id="IPR011583">
    <property type="entry name" value="Chitinase_II/V-like_cat"/>
</dbReference>
<dbReference type="CDD" id="cd02871">
    <property type="entry name" value="GH18_chitinase_D-like"/>
    <property type="match status" value="1"/>
</dbReference>
<dbReference type="STRING" id="857265.WG78_01610"/>
<dbReference type="SMART" id="SM00636">
    <property type="entry name" value="Glyco_18"/>
    <property type="match status" value="1"/>
</dbReference>
<dbReference type="Gene3D" id="2.10.10.20">
    <property type="entry name" value="Carbohydrate-binding module superfamily 5/12"/>
    <property type="match status" value="1"/>
</dbReference>
<sequence length="482" mass="50651">MKNPLFARGQRKLALVALPAAFAAAMAMAYPTWQDGGTYSAGTVVYYNGHDYKALVTQTDYAGAGWNPAATPALWQDLGVDTGGSTPTPTPTPAPTPTPTPTPTPAPTPKPTPTPTPAPTPVPTPTPTPAPTPTPTPAPTPSSSLPKHVLVGYLHSSFANGSGYIPMANVSNDWDVIALAFGDSDTSGNITFTRCKPSECPNVESDADFKAAIKAKQALGKKVIISVGGANGLVQLTSAAAVSNFVTSVEKIIDTWGLDGVDIDFENQSVMLNQGDNDFTAPTTPIVVNLISALKQITSHYGSKFVLTMAPETFFVQLGYSFYGPGPNGSSDARSGAFLPVIYAMRNELTLLMVQDYNSGPITGLDNQYHTMGGADFLTAMTDMELAGFTVASTGKTWPGLRPDQVAVGIPANANAGNGFVDTTGVESALDCLMKGSNCGSYKPKAVTPTLRGLMTWSINWDAYSNFGFSKPYRTYLNSYGN</sequence>
<feature type="domain" description="GH18" evidence="9">
    <location>
        <begin position="148"/>
        <end position="480"/>
    </location>
</feature>
<dbReference type="InterPro" id="IPR001223">
    <property type="entry name" value="Glyco_hydro18_cat"/>
</dbReference>
<evidence type="ECO:0000256" key="2">
    <source>
        <dbReference type="ARBA" id="ARBA00022801"/>
    </source>
</evidence>
<dbReference type="GO" id="GO:0008061">
    <property type="term" value="F:chitin binding"/>
    <property type="evidence" value="ECO:0007669"/>
    <property type="project" value="InterPro"/>
</dbReference>
<dbReference type="EMBL" id="LAQT01000001">
    <property type="protein sequence ID" value="KPC55313.1"/>
    <property type="molecule type" value="Genomic_DNA"/>
</dbReference>
<keyword evidence="11" id="KW-1185">Reference proteome</keyword>
<feature type="region of interest" description="Disordered" evidence="7">
    <location>
        <begin position="76"/>
        <end position="144"/>
    </location>
</feature>
<name>A0A0N1JTV5_9NEIS</name>
<dbReference type="CDD" id="cd12214">
    <property type="entry name" value="ChiA1_BD"/>
    <property type="match status" value="1"/>
</dbReference>
<accession>A0A0N1JTV5</accession>
<dbReference type="InterPro" id="IPR003610">
    <property type="entry name" value="CBM5/12"/>
</dbReference>
<dbReference type="InterPro" id="IPR036573">
    <property type="entry name" value="CBM_sf_5/12"/>
</dbReference>
<dbReference type="AlphaFoldDB" id="A0A0N1JTV5"/>
<keyword evidence="3" id="KW-0119">Carbohydrate metabolism</keyword>
<dbReference type="SUPFAM" id="SSF51055">
    <property type="entry name" value="Carbohydrate binding domain"/>
    <property type="match status" value="1"/>
</dbReference>
<gene>
    <name evidence="10" type="ORF">WG78_01610</name>
</gene>
<dbReference type="EC" id="3.2.1.14" evidence="1"/>
<dbReference type="SMART" id="SM00495">
    <property type="entry name" value="ChtBD3"/>
    <property type="match status" value="1"/>
</dbReference>
<dbReference type="Pfam" id="PF02839">
    <property type="entry name" value="CBM_5_12"/>
    <property type="match status" value="1"/>
</dbReference>
<dbReference type="PROSITE" id="PS51910">
    <property type="entry name" value="GH18_2"/>
    <property type="match status" value="1"/>
</dbReference>
<comment type="similarity">
    <text evidence="6">Belongs to the glycosyl hydrolase 18 family.</text>
</comment>
<keyword evidence="2 5" id="KW-0378">Hydrolase</keyword>
<evidence type="ECO:0000259" key="9">
    <source>
        <dbReference type="PROSITE" id="PS51910"/>
    </source>
</evidence>
<evidence type="ECO:0000256" key="8">
    <source>
        <dbReference type="SAM" id="SignalP"/>
    </source>
</evidence>
<evidence type="ECO:0000256" key="1">
    <source>
        <dbReference type="ARBA" id="ARBA00012729"/>
    </source>
</evidence>
<dbReference type="GO" id="GO:0005975">
    <property type="term" value="P:carbohydrate metabolic process"/>
    <property type="evidence" value="ECO:0007669"/>
    <property type="project" value="InterPro"/>
</dbReference>
<evidence type="ECO:0000313" key="10">
    <source>
        <dbReference type="EMBL" id="KPC55313.1"/>
    </source>
</evidence>
<evidence type="ECO:0000256" key="7">
    <source>
        <dbReference type="SAM" id="MobiDB-lite"/>
    </source>
</evidence>
<dbReference type="PANTHER" id="PTHR45708:SF49">
    <property type="entry name" value="ENDOCHITINASE"/>
    <property type="match status" value="1"/>
</dbReference>
<comment type="caution">
    <text evidence="10">The sequence shown here is derived from an EMBL/GenBank/DDBJ whole genome shotgun (WGS) entry which is preliminary data.</text>
</comment>
<dbReference type="InterPro" id="IPR001579">
    <property type="entry name" value="Glyco_hydro_18_chit_AS"/>
</dbReference>
<feature type="chain" id="PRO_5005875165" description="chitinase" evidence="8">
    <location>
        <begin position="30"/>
        <end position="482"/>
    </location>
</feature>
<proteinExistence type="inferred from homology"/>
<reference evidence="10 11" key="1">
    <citation type="submission" date="2015-07" db="EMBL/GenBank/DDBJ databases">
        <title>Draft genome sequence of the Amantichitinum ursilacus IGB-41, a new chitin-degrading bacterium.</title>
        <authorList>
            <person name="Kirstahler P."/>
            <person name="Guenther M."/>
            <person name="Grumaz C."/>
            <person name="Rupp S."/>
            <person name="Zibek S."/>
            <person name="Sohn K."/>
        </authorList>
    </citation>
    <scope>NUCLEOTIDE SEQUENCE [LARGE SCALE GENOMIC DNA]</scope>
    <source>
        <strain evidence="10 11">IGB-41</strain>
    </source>
</reference>
<evidence type="ECO:0000313" key="11">
    <source>
        <dbReference type="Proteomes" id="UP000037939"/>
    </source>
</evidence>
<dbReference type="SUPFAM" id="SSF51445">
    <property type="entry name" value="(Trans)glycosidases"/>
    <property type="match status" value="1"/>
</dbReference>
<dbReference type="PROSITE" id="PS01095">
    <property type="entry name" value="GH18_1"/>
    <property type="match status" value="1"/>
</dbReference>
<feature type="compositionally biased region" description="Pro residues" evidence="7">
    <location>
        <begin position="88"/>
        <end position="140"/>
    </location>
</feature>
<evidence type="ECO:0000256" key="5">
    <source>
        <dbReference type="RuleBase" id="RU000489"/>
    </source>
</evidence>
<dbReference type="Proteomes" id="UP000037939">
    <property type="component" value="Unassembled WGS sequence"/>
</dbReference>
<keyword evidence="8" id="KW-0732">Signal</keyword>
<dbReference type="InterPro" id="IPR017853">
    <property type="entry name" value="GH"/>
</dbReference>
<dbReference type="Pfam" id="PF00704">
    <property type="entry name" value="Glyco_hydro_18"/>
    <property type="match status" value="1"/>
</dbReference>
<feature type="signal peptide" evidence="8">
    <location>
        <begin position="1"/>
        <end position="29"/>
    </location>
</feature>
<dbReference type="PANTHER" id="PTHR45708">
    <property type="entry name" value="ENDOCHITINASE"/>
    <property type="match status" value="1"/>
</dbReference>
<organism evidence="10 11">
    <name type="scientific">Amantichitinum ursilacus</name>
    <dbReference type="NCBI Taxonomy" id="857265"/>
    <lineage>
        <taxon>Bacteria</taxon>
        <taxon>Pseudomonadati</taxon>
        <taxon>Pseudomonadota</taxon>
        <taxon>Betaproteobacteria</taxon>
        <taxon>Neisseriales</taxon>
        <taxon>Chitinibacteraceae</taxon>
        <taxon>Amantichitinum</taxon>
    </lineage>
</organism>
<dbReference type="Gene3D" id="3.20.20.80">
    <property type="entry name" value="Glycosidases"/>
    <property type="match status" value="1"/>
</dbReference>
<dbReference type="GO" id="GO:0005576">
    <property type="term" value="C:extracellular region"/>
    <property type="evidence" value="ECO:0007669"/>
    <property type="project" value="InterPro"/>
</dbReference>
<protein>
    <recommendedName>
        <fullName evidence="1">chitinase</fullName>
        <ecNumber evidence="1">3.2.1.14</ecNumber>
    </recommendedName>
</protein>
<evidence type="ECO:0000256" key="4">
    <source>
        <dbReference type="ARBA" id="ARBA00023295"/>
    </source>
</evidence>
<dbReference type="InterPro" id="IPR050542">
    <property type="entry name" value="Glycosyl_Hydrlase18_Chitinase"/>
</dbReference>
<evidence type="ECO:0000256" key="6">
    <source>
        <dbReference type="RuleBase" id="RU004453"/>
    </source>
</evidence>
<dbReference type="GO" id="GO:0030246">
    <property type="term" value="F:carbohydrate binding"/>
    <property type="evidence" value="ECO:0007669"/>
    <property type="project" value="InterPro"/>
</dbReference>
<keyword evidence="4 5" id="KW-0326">Glycosidase</keyword>